<dbReference type="AlphaFoldDB" id="A0A9J5YBH3"/>
<comment type="caution">
    <text evidence="1">The sequence shown here is derived from an EMBL/GenBank/DDBJ whole genome shotgun (WGS) entry which is preliminary data.</text>
</comment>
<dbReference type="PANTHER" id="PTHR31470:SF46">
    <property type="entry name" value="ULP1 PROTEASE FAMILY, C-TERMINAL CATALYTIC DOMAIN CONTAINING PROTEIN"/>
    <property type="match status" value="1"/>
</dbReference>
<dbReference type="Proteomes" id="UP000824120">
    <property type="component" value="Chromosome 7"/>
</dbReference>
<dbReference type="InterPro" id="IPR029063">
    <property type="entry name" value="SAM-dependent_MTases_sf"/>
</dbReference>
<dbReference type="Gene3D" id="3.40.50.150">
    <property type="entry name" value="Vaccinia Virus protein VP39"/>
    <property type="match status" value="1"/>
</dbReference>
<accession>A0A9J5YBH3</accession>
<dbReference type="OrthoDB" id="7848332at2759"/>
<dbReference type="PANTHER" id="PTHR31470">
    <property type="entry name" value="CYSTEINE PROTEINASES SUPERFAMILY PROTEIN-RELATED-RELATED"/>
    <property type="match status" value="1"/>
</dbReference>
<protein>
    <submittedName>
        <fullName evidence="1">Uncharacterized protein</fullName>
    </submittedName>
</protein>
<evidence type="ECO:0000313" key="1">
    <source>
        <dbReference type="EMBL" id="KAG5598067.1"/>
    </source>
</evidence>
<gene>
    <name evidence="1" type="ORF">H5410_039299</name>
</gene>
<dbReference type="EMBL" id="JACXVP010000007">
    <property type="protein sequence ID" value="KAG5598067.1"/>
    <property type="molecule type" value="Genomic_DNA"/>
</dbReference>
<evidence type="ECO:0000313" key="2">
    <source>
        <dbReference type="Proteomes" id="UP000824120"/>
    </source>
</evidence>
<organism evidence="1 2">
    <name type="scientific">Solanum commersonii</name>
    <name type="common">Commerson's wild potato</name>
    <name type="synonym">Commerson's nightshade</name>
    <dbReference type="NCBI Taxonomy" id="4109"/>
    <lineage>
        <taxon>Eukaryota</taxon>
        <taxon>Viridiplantae</taxon>
        <taxon>Streptophyta</taxon>
        <taxon>Embryophyta</taxon>
        <taxon>Tracheophyta</taxon>
        <taxon>Spermatophyta</taxon>
        <taxon>Magnoliopsida</taxon>
        <taxon>eudicotyledons</taxon>
        <taxon>Gunneridae</taxon>
        <taxon>Pentapetalae</taxon>
        <taxon>asterids</taxon>
        <taxon>lamiids</taxon>
        <taxon>Solanales</taxon>
        <taxon>Solanaceae</taxon>
        <taxon>Solanoideae</taxon>
        <taxon>Solaneae</taxon>
        <taxon>Solanum</taxon>
    </lineage>
</organism>
<sequence length="213" mass="23985">MVKLKSAYTQEHIDRALAISVYERSITNIIKGFEIPAALPWYLVDEVLAVVELKNRVIRVYDSSIGSRKNAIPHEIKMLSKMLPSYLMNSEFFEETDNWNECVGQIVETVVLNPPFGTRRKGVDMDFPSSAMKVASQAVYSLHKTTTRESGWGREEGTLLSELDWASWGIAWLHHGCHPPILHQSICANVIFLAEDVDPNTKHGTSTMAIKLV</sequence>
<reference evidence="1 2" key="1">
    <citation type="submission" date="2020-09" db="EMBL/GenBank/DDBJ databases">
        <title>De no assembly of potato wild relative species, Solanum commersonii.</title>
        <authorList>
            <person name="Cho K."/>
        </authorList>
    </citation>
    <scope>NUCLEOTIDE SEQUENCE [LARGE SCALE GENOMIC DNA]</scope>
    <source>
        <strain evidence="1">LZ3.2</strain>
        <tissue evidence="1">Leaf</tissue>
    </source>
</reference>
<proteinExistence type="predicted"/>
<keyword evidence="2" id="KW-1185">Reference proteome</keyword>
<name>A0A9J5YBH3_SOLCO</name>